<dbReference type="PANTHER" id="PTHR23014">
    <property type="entry name" value="F-BOX A PROTEIN"/>
    <property type="match status" value="1"/>
</dbReference>
<comment type="caution">
    <text evidence="2">The sequence shown here is derived from an EMBL/GenBank/DDBJ whole genome shotgun (WGS) entry which is preliminary data.</text>
</comment>
<protein>
    <recommendedName>
        <fullName evidence="1">F-box domain-containing protein</fullName>
    </recommendedName>
</protein>
<dbReference type="PROSITE" id="PS50181">
    <property type="entry name" value="FBOX"/>
    <property type="match status" value="1"/>
</dbReference>
<dbReference type="Pfam" id="PF01827">
    <property type="entry name" value="FTH"/>
    <property type="match status" value="1"/>
</dbReference>
<dbReference type="AlphaFoldDB" id="A0A6A5GDQ1"/>
<organism evidence="2 3">
    <name type="scientific">Caenorhabditis remanei</name>
    <name type="common">Caenorhabditis vulgaris</name>
    <dbReference type="NCBI Taxonomy" id="31234"/>
    <lineage>
        <taxon>Eukaryota</taxon>
        <taxon>Metazoa</taxon>
        <taxon>Ecdysozoa</taxon>
        <taxon>Nematoda</taxon>
        <taxon>Chromadorea</taxon>
        <taxon>Rhabditida</taxon>
        <taxon>Rhabditina</taxon>
        <taxon>Rhabditomorpha</taxon>
        <taxon>Rhabditoidea</taxon>
        <taxon>Rhabditidae</taxon>
        <taxon>Peloderinae</taxon>
        <taxon>Caenorhabditis</taxon>
    </lineage>
</organism>
<dbReference type="Proteomes" id="UP000483820">
    <property type="component" value="Chromosome V"/>
</dbReference>
<evidence type="ECO:0000313" key="2">
    <source>
        <dbReference type="EMBL" id="KAF1753200.1"/>
    </source>
</evidence>
<gene>
    <name evidence="2" type="ORF">GCK72_019756</name>
</gene>
<feature type="domain" description="F-box" evidence="1">
    <location>
        <begin position="6"/>
        <end position="55"/>
    </location>
</feature>
<name>A0A6A5GDQ1_CAERE</name>
<dbReference type="EMBL" id="WUAV01000005">
    <property type="protein sequence ID" value="KAF1753200.1"/>
    <property type="molecule type" value="Genomic_DNA"/>
</dbReference>
<proteinExistence type="predicted"/>
<evidence type="ECO:0000313" key="3">
    <source>
        <dbReference type="Proteomes" id="UP000483820"/>
    </source>
</evidence>
<dbReference type="KEGG" id="crq:GCK72_019756"/>
<accession>A0A6A5GDQ1</accession>
<dbReference type="InterPro" id="IPR002900">
    <property type="entry name" value="DUF38/FTH_CAE_spp"/>
</dbReference>
<evidence type="ECO:0000259" key="1">
    <source>
        <dbReference type="PROSITE" id="PS50181"/>
    </source>
</evidence>
<dbReference type="InterPro" id="IPR001810">
    <property type="entry name" value="F-box_dom"/>
</dbReference>
<dbReference type="RefSeq" id="XP_003098597.2">
    <property type="nucleotide sequence ID" value="XM_003098549.2"/>
</dbReference>
<dbReference type="CTD" id="9801868"/>
<reference evidence="2 3" key="1">
    <citation type="submission" date="2019-12" db="EMBL/GenBank/DDBJ databases">
        <title>Chromosome-level assembly of the Caenorhabditis remanei genome.</title>
        <authorList>
            <person name="Teterina A.A."/>
            <person name="Willis J.H."/>
            <person name="Phillips P.C."/>
        </authorList>
    </citation>
    <scope>NUCLEOTIDE SEQUENCE [LARGE SCALE GENOMIC DNA]</scope>
    <source>
        <strain evidence="2 3">PX506</strain>
        <tissue evidence="2">Whole organism</tissue>
    </source>
</reference>
<dbReference type="Pfam" id="PF00646">
    <property type="entry name" value="F-box"/>
    <property type="match status" value="1"/>
</dbReference>
<sequence>MSDNPHPNLMNMPEFFLKSILNKLDVQSVQTMRKVSPTFRYYVDHSRLDSRILKIEVFLQNPEKISLDLKTANDLFEIEYLKNGENGCSVKYRNTRKEVTGQNIATTLGNDLGLILKKQLSVVKEFSLMCNESCLTTICDEFVGTLSGQLAERDSPFKLKTFSWEGSIDEGQIIPLLSRFDPIHINKIEFQRLNKSSEPRRPLDVKEILNSPQWGRIKAFEAVGFVVPNQMRHFTHLTSANFMIETVTTEDIMTLRQTALQTTRFNEFSFSYVNFTDETQLFGLFGQPHRTEGMKNKWFYKYPGGRDALLVIWETNRFKFAHIQPRSFDKFGIPKHDLVVL</sequence>
<dbReference type="GeneID" id="9801868"/>
<dbReference type="PANTHER" id="PTHR23014:SF1">
    <property type="entry name" value="DUF38 DOMAIN-CONTAINING PROTEIN-RELATED"/>
    <property type="match status" value="1"/>
</dbReference>